<reference evidence="3" key="1">
    <citation type="journal article" date="2023" name="Mol. Biol. Evol.">
        <title>Third-Generation Sequencing Reveals the Adaptive Role of the Epigenome in Three Deep-Sea Polychaetes.</title>
        <authorList>
            <person name="Perez M."/>
            <person name="Aroh O."/>
            <person name="Sun Y."/>
            <person name="Lan Y."/>
            <person name="Juniper S.K."/>
            <person name="Young C.R."/>
            <person name="Angers B."/>
            <person name="Qian P.Y."/>
        </authorList>
    </citation>
    <scope>NUCLEOTIDE SEQUENCE</scope>
    <source>
        <strain evidence="3">P08H-3</strain>
    </source>
</reference>
<keyword evidence="4" id="KW-1185">Reference proteome</keyword>
<feature type="transmembrane region" description="Helical" evidence="2">
    <location>
        <begin position="139"/>
        <end position="163"/>
    </location>
</feature>
<feature type="region of interest" description="Disordered" evidence="1">
    <location>
        <begin position="421"/>
        <end position="441"/>
    </location>
</feature>
<keyword evidence="2" id="KW-1133">Transmembrane helix</keyword>
<keyword evidence="2" id="KW-0472">Membrane</keyword>
<dbReference type="AlphaFoldDB" id="A0AAD9NEY5"/>
<comment type="caution">
    <text evidence="3">The sequence shown here is derived from an EMBL/GenBank/DDBJ whole genome shotgun (WGS) entry which is preliminary data.</text>
</comment>
<evidence type="ECO:0000256" key="1">
    <source>
        <dbReference type="SAM" id="MobiDB-lite"/>
    </source>
</evidence>
<evidence type="ECO:0000313" key="4">
    <source>
        <dbReference type="Proteomes" id="UP001208570"/>
    </source>
</evidence>
<organism evidence="3 4">
    <name type="scientific">Paralvinella palmiformis</name>
    <dbReference type="NCBI Taxonomy" id="53620"/>
    <lineage>
        <taxon>Eukaryota</taxon>
        <taxon>Metazoa</taxon>
        <taxon>Spiralia</taxon>
        <taxon>Lophotrochozoa</taxon>
        <taxon>Annelida</taxon>
        <taxon>Polychaeta</taxon>
        <taxon>Sedentaria</taxon>
        <taxon>Canalipalpata</taxon>
        <taxon>Terebellida</taxon>
        <taxon>Terebelliformia</taxon>
        <taxon>Alvinellidae</taxon>
        <taxon>Paralvinella</taxon>
    </lineage>
</organism>
<feature type="compositionally biased region" description="Polar residues" evidence="1">
    <location>
        <begin position="326"/>
        <end position="394"/>
    </location>
</feature>
<protein>
    <recommendedName>
        <fullName evidence="5">SEA domain-containing protein</fullName>
    </recommendedName>
</protein>
<feature type="region of interest" description="Disordered" evidence="1">
    <location>
        <begin position="326"/>
        <end position="409"/>
    </location>
</feature>
<dbReference type="EMBL" id="JAODUP010000024">
    <property type="protein sequence ID" value="KAK2167782.1"/>
    <property type="molecule type" value="Genomic_DNA"/>
</dbReference>
<proteinExistence type="predicted"/>
<keyword evidence="2" id="KW-0812">Transmembrane</keyword>
<gene>
    <name evidence="3" type="ORF">LSH36_24g09002</name>
</gene>
<evidence type="ECO:0000313" key="3">
    <source>
        <dbReference type="EMBL" id="KAK2167782.1"/>
    </source>
</evidence>
<evidence type="ECO:0000256" key="2">
    <source>
        <dbReference type="SAM" id="Phobius"/>
    </source>
</evidence>
<dbReference type="Proteomes" id="UP001208570">
    <property type="component" value="Unassembled WGS sequence"/>
</dbReference>
<accession>A0AAD9NEY5</accession>
<evidence type="ECO:0008006" key="5">
    <source>
        <dbReference type="Google" id="ProtNLM"/>
    </source>
</evidence>
<name>A0AAD9NEY5_9ANNE</name>
<sequence length="451" mass="49885">MNGQPKTNLEGSKYGWTPFPSHLSYDDDQESHGRWSWFSLLSLNKEKMKHLTGSLEQVNIPMTIPRPQLSPDNSMSHGPHVATRMGAPSYQLDHVPFNSYNRIRFGEFPKREDEETSSSSRTFRFGDEDKEAKWKRIRLIAILLVLVALFILVLVAVIITVVIDYGNLDENLCEQIQQLFSKPAVSNLVDVCRVNAFEVYKDVVYADIDLTLDKKLLNEEVAKNNLTELIPYLTSQFSKAPTILGEDSLLSGSNIYETNATFDGEFTTELGNASSDEYQAFNQSICAGIIEEFGPESIEQCEVLEVKRRLISLLNTVNVNISSPEITTSVTHDQGTPPQQDSTTSELTKPTSASPSVISLGMSTESKVSGSSTTETFVDNKTSEPSTDNAQTGTSEHESPAASTVGSRFSEVTYELSTVTVGQPSTAAQTESTANEKNNKSNLQYFISRQL</sequence>